<name>A0A0V1M042_9BILA</name>
<comment type="caution">
    <text evidence="1">The sequence shown here is derived from an EMBL/GenBank/DDBJ whole genome shotgun (WGS) entry which is preliminary data.</text>
</comment>
<dbReference type="Proteomes" id="UP000054843">
    <property type="component" value="Unassembled WGS sequence"/>
</dbReference>
<gene>
    <name evidence="1" type="ORF">T10_11757</name>
</gene>
<protein>
    <submittedName>
        <fullName evidence="1">Uncharacterized protein</fullName>
    </submittedName>
</protein>
<organism evidence="1 2">
    <name type="scientific">Trichinella papuae</name>
    <dbReference type="NCBI Taxonomy" id="268474"/>
    <lineage>
        <taxon>Eukaryota</taxon>
        <taxon>Metazoa</taxon>
        <taxon>Ecdysozoa</taxon>
        <taxon>Nematoda</taxon>
        <taxon>Enoplea</taxon>
        <taxon>Dorylaimia</taxon>
        <taxon>Trichinellida</taxon>
        <taxon>Trichinellidae</taxon>
        <taxon>Trichinella</taxon>
    </lineage>
</organism>
<keyword evidence="2" id="KW-1185">Reference proteome</keyword>
<sequence length="30" mass="3547">MGGKWIKIDLPKTKKYCTRGEFQVWSSPVY</sequence>
<evidence type="ECO:0000313" key="2">
    <source>
        <dbReference type="Proteomes" id="UP000054843"/>
    </source>
</evidence>
<reference evidence="1 2" key="1">
    <citation type="submission" date="2015-01" db="EMBL/GenBank/DDBJ databases">
        <title>Evolution of Trichinella species and genotypes.</title>
        <authorList>
            <person name="Korhonen P.K."/>
            <person name="Edoardo P."/>
            <person name="Giuseppe L.R."/>
            <person name="Gasser R.B."/>
        </authorList>
    </citation>
    <scope>NUCLEOTIDE SEQUENCE [LARGE SCALE GENOMIC DNA]</scope>
    <source>
        <strain evidence="1">ISS1980</strain>
    </source>
</reference>
<dbReference type="AlphaFoldDB" id="A0A0V1M042"/>
<proteinExistence type="predicted"/>
<accession>A0A0V1M042</accession>
<dbReference type="EMBL" id="JYDO01000513">
    <property type="protein sequence ID" value="KRZ65123.1"/>
    <property type="molecule type" value="Genomic_DNA"/>
</dbReference>
<evidence type="ECO:0000313" key="1">
    <source>
        <dbReference type="EMBL" id="KRZ65123.1"/>
    </source>
</evidence>